<organism evidence="3 4">
    <name type="scientific">Suillus discolor</name>
    <dbReference type="NCBI Taxonomy" id="1912936"/>
    <lineage>
        <taxon>Eukaryota</taxon>
        <taxon>Fungi</taxon>
        <taxon>Dikarya</taxon>
        <taxon>Basidiomycota</taxon>
        <taxon>Agaricomycotina</taxon>
        <taxon>Agaricomycetes</taxon>
        <taxon>Agaricomycetidae</taxon>
        <taxon>Boletales</taxon>
        <taxon>Suillineae</taxon>
        <taxon>Suillaceae</taxon>
        <taxon>Suillus</taxon>
    </lineage>
</organism>
<protein>
    <recommendedName>
        <fullName evidence="2">G domain-containing protein</fullName>
    </recommendedName>
</protein>
<accession>A0A9P7ER85</accession>
<dbReference type="Gene3D" id="3.40.50.300">
    <property type="entry name" value="P-loop containing nucleotide triphosphate hydrolases"/>
    <property type="match status" value="1"/>
</dbReference>
<dbReference type="Pfam" id="PF01926">
    <property type="entry name" value="MMR_HSR1"/>
    <property type="match status" value="1"/>
</dbReference>
<keyword evidence="1" id="KW-0812">Transmembrane</keyword>
<dbReference type="InterPro" id="IPR027417">
    <property type="entry name" value="P-loop_NTPase"/>
</dbReference>
<dbReference type="SUPFAM" id="SSF52540">
    <property type="entry name" value="P-loop containing nucleoside triphosphate hydrolases"/>
    <property type="match status" value="1"/>
</dbReference>
<reference evidence="3" key="1">
    <citation type="journal article" date="2020" name="New Phytol.">
        <title>Comparative genomics reveals dynamic genome evolution in host specialist ectomycorrhizal fungi.</title>
        <authorList>
            <person name="Lofgren L.A."/>
            <person name="Nguyen N.H."/>
            <person name="Vilgalys R."/>
            <person name="Ruytinx J."/>
            <person name="Liao H.L."/>
            <person name="Branco S."/>
            <person name="Kuo A."/>
            <person name="LaButti K."/>
            <person name="Lipzen A."/>
            <person name="Andreopoulos W."/>
            <person name="Pangilinan J."/>
            <person name="Riley R."/>
            <person name="Hundley H."/>
            <person name="Na H."/>
            <person name="Barry K."/>
            <person name="Grigoriev I.V."/>
            <person name="Stajich J.E."/>
            <person name="Kennedy P.G."/>
        </authorList>
    </citation>
    <scope>NUCLEOTIDE SEQUENCE</scope>
    <source>
        <strain evidence="3">FC423</strain>
    </source>
</reference>
<evidence type="ECO:0000313" key="3">
    <source>
        <dbReference type="EMBL" id="KAG2086077.1"/>
    </source>
</evidence>
<evidence type="ECO:0000313" key="4">
    <source>
        <dbReference type="Proteomes" id="UP000823399"/>
    </source>
</evidence>
<evidence type="ECO:0000259" key="2">
    <source>
        <dbReference type="Pfam" id="PF01926"/>
    </source>
</evidence>
<dbReference type="Proteomes" id="UP000823399">
    <property type="component" value="Unassembled WGS sequence"/>
</dbReference>
<dbReference type="AlphaFoldDB" id="A0A9P7ER85"/>
<comment type="caution">
    <text evidence="3">The sequence shown here is derived from an EMBL/GenBank/DDBJ whole genome shotgun (WGS) entry which is preliminary data.</text>
</comment>
<feature type="transmembrane region" description="Helical" evidence="1">
    <location>
        <begin position="456"/>
        <end position="475"/>
    </location>
</feature>
<dbReference type="RefSeq" id="XP_041284825.1">
    <property type="nucleotide sequence ID" value="XM_041434572.1"/>
</dbReference>
<dbReference type="InterPro" id="IPR006073">
    <property type="entry name" value="GTP-bd"/>
</dbReference>
<keyword evidence="1" id="KW-1133">Transmembrane helix</keyword>
<dbReference type="OrthoDB" id="59699at2759"/>
<sequence length="586" mass="66145">MANALDTLHIHGITVDSSESKRDIESAEVWIGQSQSSPIELKHEEPEGKKLRHTFSPPKMFSHEESFSLHYLKLYKQKIRILIDFSGNTSTQAEQAGSSAQSSGLMPTTSNIFESCPRFRILVIGKVGVGKSSLIDHVFGVGEETNVAHDKPGEANIDNEFISSQNDRFFFHDSKGFEPGEEENLKIVQDFIEHWKNMPHLKDQLHAVWWGFYLDYSVMIPRAGGRLLETGTEDFLKSKLKGTLGNDEASLDGLSDKDVKDLIKSKAETEVQTTCIRPLEEFTESVIPYAKISTAKGYKETLTRLIKITESCVDQHSAPKAAVMTSVAQRVHSGLKIKALIEFGKQSLSQFCVHNHWIQSKSSRLEGYWNALMSCPTFKNNQMKDCLYVLHKDIVDVWNFRDPHMYLHSQEFRDLMMKMLDKIQAKSTATTMTFGSSMAGPIVTMLGALSGPAAPIVVPIAAVAVFVAQWVYEVYQISDVVLQRLMAYIMHLTLVLRTLFFMSKSQVLTHRAIKLAVNSYLASPIRKEVLTWIQDYVRGLAILEHADKDILDKIEEMMQFYEMDAAQVSELEAKIPDVDLLPDEAW</sequence>
<proteinExistence type="predicted"/>
<feature type="transmembrane region" description="Helical" evidence="1">
    <location>
        <begin position="481"/>
        <end position="502"/>
    </location>
</feature>
<dbReference type="EMBL" id="JABBWM010000153">
    <property type="protein sequence ID" value="KAG2086077.1"/>
    <property type="molecule type" value="Genomic_DNA"/>
</dbReference>
<keyword evidence="4" id="KW-1185">Reference proteome</keyword>
<name>A0A9P7ER85_9AGAM</name>
<keyword evidence="1" id="KW-0472">Membrane</keyword>
<gene>
    <name evidence="3" type="ORF">F5147DRAFT_659322</name>
</gene>
<dbReference type="GO" id="GO:0005525">
    <property type="term" value="F:GTP binding"/>
    <property type="evidence" value="ECO:0007669"/>
    <property type="project" value="InterPro"/>
</dbReference>
<feature type="domain" description="G" evidence="2">
    <location>
        <begin position="120"/>
        <end position="195"/>
    </location>
</feature>
<evidence type="ECO:0000256" key="1">
    <source>
        <dbReference type="SAM" id="Phobius"/>
    </source>
</evidence>
<dbReference type="GeneID" id="64696831"/>